<dbReference type="EMBL" id="BDSP01000285">
    <property type="protein sequence ID" value="GAX29167.1"/>
    <property type="molecule type" value="Genomic_DNA"/>
</dbReference>
<dbReference type="Gene3D" id="3.40.50.360">
    <property type="match status" value="1"/>
</dbReference>
<dbReference type="PANTHER" id="PTHR19384:SF17">
    <property type="entry name" value="NADPH--CYTOCHROME P450 REDUCTASE"/>
    <property type="match status" value="1"/>
</dbReference>
<sequence>MPGLAKPPSKRDNRPLSHFQPGTSMTEEETTMAEKEEEILVLFGSQRGTSEDAARAFAKEAPQRLNVKVKIVEMDDFLESPSWRTVVVIFVSSFGTGGAPMGAQAFRKFCDRVITDYTDNQDKDGFLKGIYIAMCGQGDSKYQTYQENPKTIVKALTMAGAELVGDVGATDAENRMKQQEEIRQWIETIWDPLSKVLADAPLAEDRLQEMNMNTK</sequence>
<feature type="domain" description="Flavodoxin-like" evidence="3">
    <location>
        <begin position="39"/>
        <end position="190"/>
    </location>
</feature>
<dbReference type="InterPro" id="IPR029039">
    <property type="entry name" value="Flavoprotein-like_sf"/>
</dbReference>
<dbReference type="GO" id="GO:0016491">
    <property type="term" value="F:oxidoreductase activity"/>
    <property type="evidence" value="ECO:0007669"/>
    <property type="project" value="TreeGrafter"/>
</dbReference>
<dbReference type="GO" id="GO:0005829">
    <property type="term" value="C:cytosol"/>
    <property type="evidence" value="ECO:0007669"/>
    <property type="project" value="TreeGrafter"/>
</dbReference>
<dbReference type="Proteomes" id="UP000198406">
    <property type="component" value="Unassembled WGS sequence"/>
</dbReference>
<evidence type="ECO:0000256" key="2">
    <source>
        <dbReference type="SAM" id="MobiDB-lite"/>
    </source>
</evidence>
<evidence type="ECO:0000259" key="3">
    <source>
        <dbReference type="PROSITE" id="PS50902"/>
    </source>
</evidence>
<keyword evidence="1" id="KW-0285">Flavoprotein</keyword>
<keyword evidence="5" id="KW-1185">Reference proteome</keyword>
<dbReference type="OrthoDB" id="1856718at2759"/>
<dbReference type="PRINTS" id="PR00369">
    <property type="entry name" value="FLAVODOXIN"/>
</dbReference>
<proteinExistence type="predicted"/>
<protein>
    <recommendedName>
        <fullName evidence="3">Flavodoxin-like domain-containing protein</fullName>
    </recommendedName>
</protein>
<gene>
    <name evidence="4" type="ORF">FisN_7Hh232</name>
</gene>
<dbReference type="GO" id="GO:0050660">
    <property type="term" value="F:flavin adenine dinucleotide binding"/>
    <property type="evidence" value="ECO:0007669"/>
    <property type="project" value="TreeGrafter"/>
</dbReference>
<accession>A0A1Z5KSK2</accession>
<dbReference type="Pfam" id="PF00258">
    <property type="entry name" value="Flavodoxin_1"/>
    <property type="match status" value="1"/>
</dbReference>
<name>A0A1Z5KSK2_FISSO</name>
<dbReference type="PROSITE" id="PS50902">
    <property type="entry name" value="FLAVODOXIN_LIKE"/>
    <property type="match status" value="1"/>
</dbReference>
<dbReference type="InParanoid" id="A0A1Z5KSK2"/>
<dbReference type="PANTHER" id="PTHR19384">
    <property type="entry name" value="NITRIC OXIDE SYNTHASE-RELATED"/>
    <property type="match status" value="1"/>
</dbReference>
<dbReference type="InterPro" id="IPR008254">
    <property type="entry name" value="Flavodoxin/NO_synth"/>
</dbReference>
<dbReference type="SUPFAM" id="SSF52218">
    <property type="entry name" value="Flavoproteins"/>
    <property type="match status" value="1"/>
</dbReference>
<evidence type="ECO:0000313" key="4">
    <source>
        <dbReference type="EMBL" id="GAX29167.1"/>
    </source>
</evidence>
<dbReference type="GO" id="GO:0010181">
    <property type="term" value="F:FMN binding"/>
    <property type="evidence" value="ECO:0007669"/>
    <property type="project" value="InterPro"/>
</dbReference>
<evidence type="ECO:0000256" key="1">
    <source>
        <dbReference type="ARBA" id="ARBA00022630"/>
    </source>
</evidence>
<evidence type="ECO:0000313" key="5">
    <source>
        <dbReference type="Proteomes" id="UP000198406"/>
    </source>
</evidence>
<dbReference type="InterPro" id="IPR001094">
    <property type="entry name" value="Flavdoxin-like"/>
</dbReference>
<reference evidence="4 5" key="1">
    <citation type="journal article" date="2015" name="Plant Cell">
        <title>Oil accumulation by the oleaginous diatom Fistulifera solaris as revealed by the genome and transcriptome.</title>
        <authorList>
            <person name="Tanaka T."/>
            <person name="Maeda Y."/>
            <person name="Veluchamy A."/>
            <person name="Tanaka M."/>
            <person name="Abida H."/>
            <person name="Marechal E."/>
            <person name="Bowler C."/>
            <person name="Muto M."/>
            <person name="Sunaga Y."/>
            <person name="Tanaka M."/>
            <person name="Yoshino T."/>
            <person name="Taniguchi T."/>
            <person name="Fukuda Y."/>
            <person name="Nemoto M."/>
            <person name="Matsumoto M."/>
            <person name="Wong P.S."/>
            <person name="Aburatani S."/>
            <person name="Fujibuchi W."/>
        </authorList>
    </citation>
    <scope>NUCLEOTIDE SEQUENCE [LARGE SCALE GENOMIC DNA]</scope>
    <source>
        <strain evidence="4 5">JPCC DA0580</strain>
    </source>
</reference>
<dbReference type="AlphaFoldDB" id="A0A1Z5KSK2"/>
<feature type="region of interest" description="Disordered" evidence="2">
    <location>
        <begin position="1"/>
        <end position="31"/>
    </location>
</feature>
<comment type="caution">
    <text evidence="4">The sequence shown here is derived from an EMBL/GenBank/DDBJ whole genome shotgun (WGS) entry which is preliminary data.</text>
</comment>
<organism evidence="4 5">
    <name type="scientific">Fistulifera solaris</name>
    <name type="common">Oleaginous diatom</name>
    <dbReference type="NCBI Taxonomy" id="1519565"/>
    <lineage>
        <taxon>Eukaryota</taxon>
        <taxon>Sar</taxon>
        <taxon>Stramenopiles</taxon>
        <taxon>Ochrophyta</taxon>
        <taxon>Bacillariophyta</taxon>
        <taxon>Bacillariophyceae</taxon>
        <taxon>Bacillariophycidae</taxon>
        <taxon>Naviculales</taxon>
        <taxon>Naviculaceae</taxon>
        <taxon>Fistulifera</taxon>
    </lineage>
</organism>